<dbReference type="Proteomes" id="UP000777438">
    <property type="component" value="Unassembled WGS sequence"/>
</dbReference>
<evidence type="ECO:0000313" key="3">
    <source>
        <dbReference type="Proteomes" id="UP000777438"/>
    </source>
</evidence>
<dbReference type="EMBL" id="JAGPYM010000004">
    <property type="protein sequence ID" value="KAH6895785.1"/>
    <property type="molecule type" value="Genomic_DNA"/>
</dbReference>
<comment type="caution">
    <text evidence="2">The sequence shown here is derived from an EMBL/GenBank/DDBJ whole genome shotgun (WGS) entry which is preliminary data.</text>
</comment>
<dbReference type="AlphaFoldDB" id="A0A9P8WBZ1"/>
<feature type="region of interest" description="Disordered" evidence="1">
    <location>
        <begin position="963"/>
        <end position="1000"/>
    </location>
</feature>
<feature type="region of interest" description="Disordered" evidence="1">
    <location>
        <begin position="171"/>
        <end position="210"/>
    </location>
</feature>
<feature type="compositionally biased region" description="Basic and acidic residues" evidence="1">
    <location>
        <begin position="124"/>
        <end position="136"/>
    </location>
</feature>
<accession>A0A9P8WBZ1</accession>
<dbReference type="OrthoDB" id="185373at2759"/>
<sequence length="1021" mass="114721">MASSNSVPSRTAINALRGVLLTTSCSVILLAEERRQRIKIARAAYDNAKKLHTARVNRNSVALSESFARRETYPAELGDFSSTANTKNPIRRRKRNGQPSRTQLASESIDSLPSSHPPPSPEFLHLESNEPRQRSWDEWDTARKELSRLSTFTPFAHNELFLRISTKDMPIATKPKPRTLEKQDTISQNEPNTPETDQSEAPTKAPNLNPHEASVATHTVQNAPILKQDTKAGALLRAVLMGEDTASAAQSFEQQSLSKEAPPATNDSSCTRNTKGLQKSLIELDRLVAELKSPKADPTLLTQQQESALQLLGSLISSNNLESKLSLARGLSILESVIRSKEHKNLPAILDILHPVCNEVCLLAVPAMDCLYEQRDITGTKQLLKHLSESQVWKSEETPFNLRNPWITRMLMHYWRKTQNFDEIMGIYGLLQDAGLFADGITSVITEYAIRRRMAMIALDAGDDATAKAEMATLRLLRPKAAEHDVKLRGRFVIRDAALGHWKAVWTQLEVLKVKSKGKGKGKTVDYYQNALAWLTKIYCKDHSAAEIDIFVRDLISNYEMTLNQTLAFLVLERHGRTRNIQSLVQWLQFCHDSGLEMNQVFFNETVEKCCKYWNLARVDVVHMLEGVKAFKPDVHDPHVAKYSVCGALNELHKSLPGECSYANNFNAVSQLPKTAGDSVTLFERTAFRCMNTWAQKNDWHQVYNTFKEASAKGIGFSSRCLRLAVIANLNLEGPHSQTATELVGKAHMDNHDVSGVLVPLLVARLESGDDVGSILQAALDQGSRIHDSVYNKAARILLEKGLQEGAIRVCELAAQQNGKGELVYSQFNFASLVYAYTGQRRYDELETLIRSFTSRSEWWQGSKECKESLKRAMKAVAQRVGRAPRTERGIHKAAINNLSEGLEHVKKLRATVREDRQTLTQEVIGVFKEADNVENLEFDSLEEDDPLEVRIRNVKMTWEAPTVDSRDLQQREESLPRPESTRGKPEIQQKAGWDKLRPTEATNEQEELFIARQTLAGAFF</sequence>
<feature type="region of interest" description="Disordered" evidence="1">
    <location>
        <begin position="78"/>
        <end position="136"/>
    </location>
</feature>
<evidence type="ECO:0000313" key="2">
    <source>
        <dbReference type="EMBL" id="KAH6895785.1"/>
    </source>
</evidence>
<name>A0A9P8WBZ1_9HYPO</name>
<feature type="compositionally biased region" description="Polar residues" evidence="1">
    <location>
        <begin position="97"/>
        <end position="109"/>
    </location>
</feature>
<feature type="compositionally biased region" description="Basic and acidic residues" evidence="1">
    <location>
        <begin position="965"/>
        <end position="999"/>
    </location>
</feature>
<gene>
    <name evidence="2" type="ORF">B0T10DRAFT_478834</name>
</gene>
<protein>
    <submittedName>
        <fullName evidence="2">Uncharacterized protein</fullName>
    </submittedName>
</protein>
<feature type="region of interest" description="Disordered" evidence="1">
    <location>
        <begin position="250"/>
        <end position="273"/>
    </location>
</feature>
<proteinExistence type="predicted"/>
<organism evidence="2 3">
    <name type="scientific">Thelonectria olida</name>
    <dbReference type="NCBI Taxonomy" id="1576542"/>
    <lineage>
        <taxon>Eukaryota</taxon>
        <taxon>Fungi</taxon>
        <taxon>Dikarya</taxon>
        <taxon>Ascomycota</taxon>
        <taxon>Pezizomycotina</taxon>
        <taxon>Sordariomycetes</taxon>
        <taxon>Hypocreomycetidae</taxon>
        <taxon>Hypocreales</taxon>
        <taxon>Nectriaceae</taxon>
        <taxon>Thelonectria</taxon>
    </lineage>
</organism>
<feature type="compositionally biased region" description="Polar residues" evidence="1">
    <location>
        <begin position="185"/>
        <end position="201"/>
    </location>
</feature>
<evidence type="ECO:0000256" key="1">
    <source>
        <dbReference type="SAM" id="MobiDB-lite"/>
    </source>
</evidence>
<reference evidence="2 3" key="1">
    <citation type="journal article" date="2021" name="Nat. Commun.">
        <title>Genetic determinants of endophytism in the Arabidopsis root mycobiome.</title>
        <authorList>
            <person name="Mesny F."/>
            <person name="Miyauchi S."/>
            <person name="Thiergart T."/>
            <person name="Pickel B."/>
            <person name="Atanasova L."/>
            <person name="Karlsson M."/>
            <person name="Huettel B."/>
            <person name="Barry K.W."/>
            <person name="Haridas S."/>
            <person name="Chen C."/>
            <person name="Bauer D."/>
            <person name="Andreopoulos W."/>
            <person name="Pangilinan J."/>
            <person name="LaButti K."/>
            <person name="Riley R."/>
            <person name="Lipzen A."/>
            <person name="Clum A."/>
            <person name="Drula E."/>
            <person name="Henrissat B."/>
            <person name="Kohler A."/>
            <person name="Grigoriev I.V."/>
            <person name="Martin F.M."/>
            <person name="Hacquard S."/>
        </authorList>
    </citation>
    <scope>NUCLEOTIDE SEQUENCE [LARGE SCALE GENOMIC DNA]</scope>
    <source>
        <strain evidence="2 3">MPI-CAGE-CH-0241</strain>
    </source>
</reference>
<keyword evidence="3" id="KW-1185">Reference proteome</keyword>